<reference evidence="3 4" key="1">
    <citation type="submission" date="2019-02" db="EMBL/GenBank/DDBJ databases">
        <title>Deep-cultivation of Planctomycetes and their phenomic and genomic characterization uncovers novel biology.</title>
        <authorList>
            <person name="Wiegand S."/>
            <person name="Jogler M."/>
            <person name="Boedeker C."/>
            <person name="Pinto D."/>
            <person name="Vollmers J."/>
            <person name="Rivas-Marin E."/>
            <person name="Kohn T."/>
            <person name="Peeters S.H."/>
            <person name="Heuer A."/>
            <person name="Rast P."/>
            <person name="Oberbeckmann S."/>
            <person name="Bunk B."/>
            <person name="Jeske O."/>
            <person name="Meyerdierks A."/>
            <person name="Storesund J.E."/>
            <person name="Kallscheuer N."/>
            <person name="Luecker S."/>
            <person name="Lage O.M."/>
            <person name="Pohl T."/>
            <person name="Merkel B.J."/>
            <person name="Hornburger P."/>
            <person name="Mueller R.-W."/>
            <person name="Bruemmer F."/>
            <person name="Labrenz M."/>
            <person name="Spormann A.M."/>
            <person name="Op den Camp H."/>
            <person name="Overmann J."/>
            <person name="Amann R."/>
            <person name="Jetten M.S.M."/>
            <person name="Mascher T."/>
            <person name="Medema M.H."/>
            <person name="Devos D.P."/>
            <person name="Kaster A.-K."/>
            <person name="Ovreas L."/>
            <person name="Rohde M."/>
            <person name="Galperin M.Y."/>
            <person name="Jogler C."/>
        </authorList>
    </citation>
    <scope>NUCLEOTIDE SEQUENCE [LARGE SCALE GENOMIC DNA]</scope>
    <source>
        <strain evidence="3 4">Pan241w</strain>
    </source>
</reference>
<dbReference type="PANTHER" id="PTHR43757">
    <property type="entry name" value="AMINOMETHYLTRANSFERASE"/>
    <property type="match status" value="1"/>
</dbReference>
<name>A0A517RQ44_9PLAN</name>
<dbReference type="GO" id="GO:0004047">
    <property type="term" value="F:aminomethyltransferase activity"/>
    <property type="evidence" value="ECO:0007669"/>
    <property type="project" value="UniProtKB-EC"/>
</dbReference>
<dbReference type="InterPro" id="IPR006222">
    <property type="entry name" value="GCVT_N"/>
</dbReference>
<dbReference type="GO" id="GO:0008168">
    <property type="term" value="F:methyltransferase activity"/>
    <property type="evidence" value="ECO:0007669"/>
    <property type="project" value="UniProtKB-KW"/>
</dbReference>
<accession>A0A517RQ44</accession>
<dbReference type="KEGG" id="gaz:Pan241w_60880"/>
<keyword evidence="4" id="KW-1185">Reference proteome</keyword>
<evidence type="ECO:0000259" key="2">
    <source>
        <dbReference type="Pfam" id="PF01571"/>
    </source>
</evidence>
<dbReference type="Proteomes" id="UP000317171">
    <property type="component" value="Chromosome"/>
</dbReference>
<dbReference type="GO" id="GO:0032259">
    <property type="term" value="P:methylation"/>
    <property type="evidence" value="ECO:0007669"/>
    <property type="project" value="UniProtKB-KW"/>
</dbReference>
<dbReference type="PIRSF" id="PIRSF006487">
    <property type="entry name" value="GcvT"/>
    <property type="match status" value="1"/>
</dbReference>
<dbReference type="PANTHER" id="PTHR43757:SF14">
    <property type="entry name" value="GLYCINE CLEAVAGE T-PROTEIN FAMILY"/>
    <property type="match status" value="1"/>
</dbReference>
<dbReference type="OrthoDB" id="9796287at2"/>
<keyword evidence="3" id="KW-0489">Methyltransferase</keyword>
<dbReference type="SUPFAM" id="SSF101790">
    <property type="entry name" value="Aminomethyltransferase beta-barrel domain"/>
    <property type="match status" value="1"/>
</dbReference>
<organism evidence="3 4">
    <name type="scientific">Gimesia alba</name>
    <dbReference type="NCBI Taxonomy" id="2527973"/>
    <lineage>
        <taxon>Bacteria</taxon>
        <taxon>Pseudomonadati</taxon>
        <taxon>Planctomycetota</taxon>
        <taxon>Planctomycetia</taxon>
        <taxon>Planctomycetales</taxon>
        <taxon>Planctomycetaceae</taxon>
        <taxon>Gimesia</taxon>
    </lineage>
</organism>
<dbReference type="NCBIfam" id="TIGR03317">
    <property type="entry name" value="ygfZ_signature"/>
    <property type="match status" value="1"/>
</dbReference>
<proteinExistence type="predicted"/>
<protein>
    <submittedName>
        <fullName evidence="3">Aminomethyltransferase</fullName>
        <ecNumber evidence="3">2.1.2.10</ecNumber>
    </submittedName>
</protein>
<dbReference type="InterPro" id="IPR017703">
    <property type="entry name" value="YgfZ/GCV_T_CS"/>
</dbReference>
<feature type="domain" description="GCVT N-terminal" evidence="2">
    <location>
        <begin position="10"/>
        <end position="257"/>
    </location>
</feature>
<evidence type="ECO:0000256" key="1">
    <source>
        <dbReference type="ARBA" id="ARBA00022946"/>
    </source>
</evidence>
<dbReference type="Pfam" id="PF01571">
    <property type="entry name" value="GCV_T"/>
    <property type="match status" value="1"/>
</dbReference>
<dbReference type="RefSeq" id="WP_145223054.1">
    <property type="nucleotide sequence ID" value="NZ_CP036269.1"/>
</dbReference>
<keyword evidence="1" id="KW-0809">Transit peptide</keyword>
<dbReference type="Gene3D" id="3.30.1360.120">
    <property type="entry name" value="Probable tRNA modification gtpase trme, domain 1"/>
    <property type="match status" value="1"/>
</dbReference>
<gene>
    <name evidence="3" type="primary">gcvT_2</name>
    <name evidence="3" type="ORF">Pan241w_60880</name>
</gene>
<dbReference type="SUPFAM" id="SSF103025">
    <property type="entry name" value="Folate-binding domain"/>
    <property type="match status" value="1"/>
</dbReference>
<dbReference type="EMBL" id="CP036269">
    <property type="protein sequence ID" value="QDT45960.1"/>
    <property type="molecule type" value="Genomic_DNA"/>
</dbReference>
<dbReference type="InterPro" id="IPR027266">
    <property type="entry name" value="TrmE/GcvT-like"/>
</dbReference>
<dbReference type="AlphaFoldDB" id="A0A517RQ44"/>
<dbReference type="EC" id="2.1.2.10" evidence="3"/>
<dbReference type="InterPro" id="IPR029043">
    <property type="entry name" value="GcvT/YgfZ_C"/>
</dbReference>
<sequence length="358" mass="40034">MSLRQFQELQKSQGAVFKDLDQLYPLVSHFGTPEKEYHSAQEGAVLFDLSHRDQLELRGKDRQKFLHNFCTNDIKSLQPDQGCEAFITNVQSRILGHIFAFNHEESIWIDTAPGESKTIIDHLDRYIILEDAHFKIRTPEFGNLYLSGPQSTAIFSQLGINVSSLEVNQQLRVAESDSQLTVRRVDWLGQPGFLCCLPYVNISELWSNLTQAGATPAGQDTFQALRIEYLFPMYGIDLTEENLAQEASRTDRAISFKKGCYLGQEPIARIDSLGHVNRELRAIGLDQAWVPPAGTKVVVKDANESQDVGTISSSARSYGKYPAVAMALIRRGSNEPGTEVILVSEDQEYSGTVFTSLN</sequence>
<evidence type="ECO:0000313" key="3">
    <source>
        <dbReference type="EMBL" id="QDT45960.1"/>
    </source>
</evidence>
<dbReference type="InterPro" id="IPR028896">
    <property type="entry name" value="GcvT/YgfZ/DmdA"/>
</dbReference>
<evidence type="ECO:0000313" key="4">
    <source>
        <dbReference type="Proteomes" id="UP000317171"/>
    </source>
</evidence>
<keyword evidence="3" id="KW-0808">Transferase</keyword>